<protein>
    <recommendedName>
        <fullName evidence="3">L,D-transpeptidase catalytic domain</fullName>
    </recommendedName>
</protein>
<sequence length="270" mass="29648">MIRALLTTITLGLVSITSPGASGIEHSLNTNISAKEELATNNATATFAEKQLVFDDRVLEVYNDASLKKSGLSFNVFRKAFVGFQNFKQRNLVAPAKSILTVIDFTKPSSEKRMWIIDLKSKKVLFNTLVAHGRNTGQATADKFSNLPNSNMSSVGFYLTDETYFGKHGLSLKLDGMDEGYNDKARERAIVVHGADYVSDSFVKQYGRLGRSLGCPALPQEISKEVIETIKDHTLIYINGNNPTYTSNYLNQDTAIEAFASATAMPALSI</sequence>
<evidence type="ECO:0000313" key="1">
    <source>
        <dbReference type="EMBL" id="RAU81998.1"/>
    </source>
</evidence>
<reference evidence="1 2" key="2">
    <citation type="submission" date="2018-07" db="EMBL/GenBank/DDBJ databases">
        <title>Pontibacter sp. 2b14 genomic sequence and assembly.</title>
        <authorList>
            <person name="Du Z.-J."/>
        </authorList>
    </citation>
    <scope>NUCLEOTIDE SEQUENCE [LARGE SCALE GENOMIC DNA]</scope>
    <source>
        <strain evidence="1 2">2b14</strain>
    </source>
</reference>
<dbReference type="RefSeq" id="WP_112306675.1">
    <property type="nucleotide sequence ID" value="NZ_QMDV01000004.1"/>
</dbReference>
<dbReference type="PANTHER" id="PTHR38477:SF1">
    <property type="entry name" value="MUREIN L,D-TRANSPEPTIDASE CATALYTIC DOMAIN FAMILY PROTEIN"/>
    <property type="match status" value="1"/>
</dbReference>
<dbReference type="InterPro" id="IPR032676">
    <property type="entry name" value="YkuD_2"/>
</dbReference>
<dbReference type="PANTHER" id="PTHR38477">
    <property type="entry name" value="HYPOTHETICAL EXPORTED PROTEIN"/>
    <property type="match status" value="1"/>
</dbReference>
<dbReference type="OrthoDB" id="9815195at2"/>
<dbReference type="Pfam" id="PF13645">
    <property type="entry name" value="YkuD_2"/>
    <property type="match status" value="1"/>
</dbReference>
<evidence type="ECO:0008006" key="3">
    <source>
        <dbReference type="Google" id="ProtNLM"/>
    </source>
</evidence>
<organism evidence="1 2">
    <name type="scientific">Pontibacter arcticus</name>
    <dbReference type="NCBI Taxonomy" id="2080288"/>
    <lineage>
        <taxon>Bacteria</taxon>
        <taxon>Pseudomonadati</taxon>
        <taxon>Bacteroidota</taxon>
        <taxon>Cytophagia</taxon>
        <taxon>Cytophagales</taxon>
        <taxon>Hymenobacteraceae</taxon>
        <taxon>Pontibacter</taxon>
    </lineage>
</organism>
<name>A0A364RCC9_9BACT</name>
<gene>
    <name evidence="1" type="ORF">DP923_15070</name>
</gene>
<reference evidence="1 2" key="1">
    <citation type="submission" date="2018-06" db="EMBL/GenBank/DDBJ databases">
        <authorList>
            <person name="Liu Z.-W."/>
        </authorList>
    </citation>
    <scope>NUCLEOTIDE SEQUENCE [LARGE SCALE GENOMIC DNA]</scope>
    <source>
        <strain evidence="1 2">2b14</strain>
    </source>
</reference>
<dbReference type="Proteomes" id="UP000251692">
    <property type="component" value="Unassembled WGS sequence"/>
</dbReference>
<dbReference type="EMBL" id="QMDV01000004">
    <property type="protein sequence ID" value="RAU81998.1"/>
    <property type="molecule type" value="Genomic_DNA"/>
</dbReference>
<keyword evidence="2" id="KW-1185">Reference proteome</keyword>
<comment type="caution">
    <text evidence="1">The sequence shown here is derived from an EMBL/GenBank/DDBJ whole genome shotgun (WGS) entry which is preliminary data.</text>
</comment>
<accession>A0A364RCC9</accession>
<dbReference type="AlphaFoldDB" id="A0A364RCC9"/>
<evidence type="ECO:0000313" key="2">
    <source>
        <dbReference type="Proteomes" id="UP000251692"/>
    </source>
</evidence>
<proteinExistence type="predicted"/>